<dbReference type="SUPFAM" id="SSF56784">
    <property type="entry name" value="HAD-like"/>
    <property type="match status" value="1"/>
</dbReference>
<protein>
    <recommendedName>
        <fullName evidence="4">phosphoglycolate phosphatase</fullName>
        <ecNumber evidence="4">3.1.3.18</ecNumber>
    </recommendedName>
</protein>
<evidence type="ECO:0000313" key="5">
    <source>
        <dbReference type="EMBL" id="QEM84159.1"/>
    </source>
</evidence>
<dbReference type="Gene3D" id="3.40.50.1000">
    <property type="entry name" value="HAD superfamily/HAD-like"/>
    <property type="match status" value="1"/>
</dbReference>
<dbReference type="KEGG" id="hbh:E4T21_16395"/>
<evidence type="ECO:0000256" key="2">
    <source>
        <dbReference type="ARBA" id="ARBA00004818"/>
    </source>
</evidence>
<dbReference type="OrthoDB" id="9782449at2"/>
<dbReference type="Gene3D" id="1.10.150.240">
    <property type="entry name" value="Putative phosphatase, domain 2"/>
    <property type="match status" value="1"/>
</dbReference>
<dbReference type="Proteomes" id="UP000324285">
    <property type="component" value="Chromosome"/>
</dbReference>
<comment type="similarity">
    <text evidence="3">Belongs to the HAD-like hydrolase superfamily. CbbY/CbbZ/Gph/YieH family.</text>
</comment>
<evidence type="ECO:0000256" key="4">
    <source>
        <dbReference type="ARBA" id="ARBA00013078"/>
    </source>
</evidence>
<evidence type="ECO:0000256" key="1">
    <source>
        <dbReference type="ARBA" id="ARBA00000830"/>
    </source>
</evidence>
<evidence type="ECO:0000313" key="6">
    <source>
        <dbReference type="Proteomes" id="UP000324285"/>
    </source>
</evidence>
<dbReference type="EC" id="3.1.3.18" evidence="4"/>
<comment type="pathway">
    <text evidence="2">Organic acid metabolism; glycolate biosynthesis; glycolate from 2-phosphoglycolate: step 1/1.</text>
</comment>
<dbReference type="PANTHER" id="PTHR43434">
    <property type="entry name" value="PHOSPHOGLYCOLATE PHOSPHATASE"/>
    <property type="match status" value="1"/>
</dbReference>
<keyword evidence="5" id="KW-0378">Hydrolase</keyword>
<dbReference type="Pfam" id="PF00702">
    <property type="entry name" value="Hydrolase"/>
    <property type="match status" value="1"/>
</dbReference>
<dbReference type="PANTHER" id="PTHR43434:SF1">
    <property type="entry name" value="PHOSPHOGLYCOLATE PHOSPHATASE"/>
    <property type="match status" value="1"/>
</dbReference>
<evidence type="ECO:0000256" key="3">
    <source>
        <dbReference type="ARBA" id="ARBA00006171"/>
    </source>
</evidence>
<accession>A0A5C1NQT3</accession>
<reference evidence="5" key="1">
    <citation type="submission" date="2021-02" db="EMBL/GenBank/DDBJ databases">
        <title>Strain Y2R2, a novel species of the genus Halomonas.</title>
        <authorList>
            <person name="Huang H."/>
        </authorList>
    </citation>
    <scope>NUCLEOTIDE SEQUENCE</scope>
    <source>
        <strain evidence="5">Y2R2</strain>
    </source>
</reference>
<dbReference type="InterPro" id="IPR050155">
    <property type="entry name" value="HAD-like_hydrolase_sf"/>
</dbReference>
<dbReference type="InterPro" id="IPR036412">
    <property type="entry name" value="HAD-like_sf"/>
</dbReference>
<organism evidence="5 6">
    <name type="scientific">Halomonas binhaiensis</name>
    <dbReference type="NCBI Taxonomy" id="2562282"/>
    <lineage>
        <taxon>Bacteria</taxon>
        <taxon>Pseudomonadati</taxon>
        <taxon>Pseudomonadota</taxon>
        <taxon>Gammaproteobacteria</taxon>
        <taxon>Oceanospirillales</taxon>
        <taxon>Halomonadaceae</taxon>
        <taxon>Halomonas</taxon>
    </lineage>
</organism>
<sequence length="223" mass="25214">MRTGDAPGFTQYALVFDFDGVVLDSASLKRQAFADLYRDEPEEKYRAVVAYLSRRGGQPREVKFRHIEAHILHRDAGDKRIRELCERFKQSVEQRLLQAPAISGALKFLERWRGQVPIYLLSATPQAELTSITQRRNLSHYFLEVIGAPPDKATALRNLMTRRRHAPHQTVMIGDSYNDFRAARSNGARFVGVTADPHASPFPSDTLTTRDLHGLEDALRGLG</sequence>
<dbReference type="GO" id="GO:0006281">
    <property type="term" value="P:DNA repair"/>
    <property type="evidence" value="ECO:0007669"/>
    <property type="project" value="TreeGrafter"/>
</dbReference>
<dbReference type="SFLD" id="SFLDS00003">
    <property type="entry name" value="Haloacid_Dehalogenase"/>
    <property type="match status" value="1"/>
</dbReference>
<dbReference type="GO" id="GO:0005829">
    <property type="term" value="C:cytosol"/>
    <property type="evidence" value="ECO:0007669"/>
    <property type="project" value="TreeGrafter"/>
</dbReference>
<gene>
    <name evidence="5" type="ORF">E4T21_16395</name>
</gene>
<dbReference type="EMBL" id="CP038437">
    <property type="protein sequence ID" value="QEM84159.1"/>
    <property type="molecule type" value="Genomic_DNA"/>
</dbReference>
<dbReference type="InterPro" id="IPR023214">
    <property type="entry name" value="HAD_sf"/>
</dbReference>
<dbReference type="GO" id="GO:0008967">
    <property type="term" value="F:phosphoglycolate phosphatase activity"/>
    <property type="evidence" value="ECO:0007669"/>
    <property type="project" value="UniProtKB-EC"/>
</dbReference>
<comment type="catalytic activity">
    <reaction evidence="1">
        <text>2-phosphoglycolate + H2O = glycolate + phosphate</text>
        <dbReference type="Rhea" id="RHEA:14369"/>
        <dbReference type="ChEBI" id="CHEBI:15377"/>
        <dbReference type="ChEBI" id="CHEBI:29805"/>
        <dbReference type="ChEBI" id="CHEBI:43474"/>
        <dbReference type="ChEBI" id="CHEBI:58033"/>
        <dbReference type="EC" id="3.1.3.18"/>
    </reaction>
</comment>
<dbReference type="InterPro" id="IPR023198">
    <property type="entry name" value="PGP-like_dom2"/>
</dbReference>
<dbReference type="SFLD" id="SFLDG01129">
    <property type="entry name" value="C1.5:_HAD__Beta-PGM__Phosphata"/>
    <property type="match status" value="1"/>
</dbReference>
<name>A0A5C1NQT3_9GAMM</name>
<proteinExistence type="inferred from homology"/>
<dbReference type="AlphaFoldDB" id="A0A5C1NQT3"/>
<keyword evidence="6" id="KW-1185">Reference proteome</keyword>